<evidence type="ECO:0000313" key="7">
    <source>
        <dbReference type="EMBL" id="MUG31700.1"/>
    </source>
</evidence>
<feature type="domain" description="D-isomer specific 2-hydroxyacid dehydrogenase catalytic" evidence="5">
    <location>
        <begin position="22"/>
        <end position="315"/>
    </location>
</feature>
<dbReference type="GO" id="GO:0051287">
    <property type="term" value="F:NAD binding"/>
    <property type="evidence" value="ECO:0007669"/>
    <property type="project" value="InterPro"/>
</dbReference>
<dbReference type="Pfam" id="PF02826">
    <property type="entry name" value="2-Hacid_dh_C"/>
    <property type="match status" value="1"/>
</dbReference>
<dbReference type="CDD" id="cd12162">
    <property type="entry name" value="2-Hacid_dh_4"/>
    <property type="match status" value="1"/>
</dbReference>
<evidence type="ECO:0000313" key="8">
    <source>
        <dbReference type="Proteomes" id="UP000442109"/>
    </source>
</evidence>
<evidence type="ECO:0000256" key="2">
    <source>
        <dbReference type="ARBA" id="ARBA00023002"/>
    </source>
</evidence>
<protein>
    <submittedName>
        <fullName evidence="7">D-2-hydroxyacid dehydrogenase</fullName>
    </submittedName>
</protein>
<accession>A0A844LZ64</accession>
<dbReference type="OrthoDB" id="9805416at2"/>
<gene>
    <name evidence="7" type="ORF">GB996_02720</name>
</gene>
<dbReference type="AlphaFoldDB" id="A0A844LZ64"/>
<dbReference type="SUPFAM" id="SSF51735">
    <property type="entry name" value="NAD(P)-binding Rossmann-fold domains"/>
    <property type="match status" value="1"/>
</dbReference>
<dbReference type="InterPro" id="IPR036291">
    <property type="entry name" value="NAD(P)-bd_dom_sf"/>
</dbReference>
<evidence type="ECO:0000259" key="5">
    <source>
        <dbReference type="Pfam" id="PF00389"/>
    </source>
</evidence>
<dbReference type="RefSeq" id="WP_155586756.1">
    <property type="nucleotide sequence ID" value="NZ_WFKQ01000001.1"/>
</dbReference>
<evidence type="ECO:0000256" key="3">
    <source>
        <dbReference type="ARBA" id="ARBA00023027"/>
    </source>
</evidence>
<name>A0A844LZ64_9GAMM</name>
<organism evidence="7 8">
    <name type="scientific">Psychrobacter sanguinis</name>
    <dbReference type="NCBI Taxonomy" id="861445"/>
    <lineage>
        <taxon>Bacteria</taxon>
        <taxon>Pseudomonadati</taxon>
        <taxon>Pseudomonadota</taxon>
        <taxon>Gammaproteobacteria</taxon>
        <taxon>Moraxellales</taxon>
        <taxon>Moraxellaceae</taxon>
        <taxon>Psychrobacter</taxon>
    </lineage>
</organism>
<dbReference type="PROSITE" id="PS00670">
    <property type="entry name" value="D_2_HYDROXYACID_DH_2"/>
    <property type="match status" value="1"/>
</dbReference>
<sequence>MKAVFLDRGTFLEGLALPKPQGIDEYQTFDETPQDDQLIIERCQGAQIIFTNKVKISAEVIAALPDLKLIQLTATGMNNVDADACKKQGVELYNVAGYAVKSVPEHTFMLMLAALRSGVHYHNKVIDGSWEASGNFSLMDVPLIDLEDTTLGIIGVGTIGKRVTEIAKAFGMTVLWAEYQGQAPRNDEYTDFDTVLETSDVISLHCPLTEKTAHLINADTLAKMSKKPLVVNVARGGIVDSKAMVEALEQGQVLGYATDVFEQEPTTQEDPLWQLGQKNHPRLIFSPHNAWASKAAQQKLWDILTEQVSEFITTHKHSVSS</sequence>
<dbReference type="PANTHER" id="PTHR43761">
    <property type="entry name" value="D-ISOMER SPECIFIC 2-HYDROXYACID DEHYDROGENASE FAMILY PROTEIN (AFU_ORTHOLOGUE AFUA_1G13630)"/>
    <property type="match status" value="1"/>
</dbReference>
<keyword evidence="8" id="KW-1185">Reference proteome</keyword>
<reference evidence="7 8" key="1">
    <citation type="journal article" date="2019" name="PLoS ONE">
        <title>Pup mortality in New Zealand sea lions (Phocarctos hookeri) at Enderby Island, Auckland Islands, 2013-18.</title>
        <authorList>
            <person name="Michael S.A."/>
            <person name="Hayman D.T.S."/>
            <person name="Gray R."/>
            <person name="Zhang J."/>
            <person name="Rogers L."/>
            <person name="Roe W.D."/>
        </authorList>
    </citation>
    <scope>NUCLEOTIDE SEQUENCE [LARGE SCALE GENOMIC DNA]</scope>
    <source>
        <strain evidence="7 8">SM868</strain>
    </source>
</reference>
<dbReference type="Proteomes" id="UP000442109">
    <property type="component" value="Unassembled WGS sequence"/>
</dbReference>
<dbReference type="Gene3D" id="3.40.50.720">
    <property type="entry name" value="NAD(P)-binding Rossmann-like Domain"/>
    <property type="match status" value="2"/>
</dbReference>
<keyword evidence="3" id="KW-0520">NAD</keyword>
<dbReference type="PANTHER" id="PTHR43761:SF1">
    <property type="entry name" value="D-ISOMER SPECIFIC 2-HYDROXYACID DEHYDROGENASE CATALYTIC DOMAIN-CONTAINING PROTEIN-RELATED"/>
    <property type="match status" value="1"/>
</dbReference>
<dbReference type="Pfam" id="PF00389">
    <property type="entry name" value="2-Hacid_dh"/>
    <property type="match status" value="1"/>
</dbReference>
<evidence type="ECO:0000256" key="4">
    <source>
        <dbReference type="RuleBase" id="RU003719"/>
    </source>
</evidence>
<dbReference type="SUPFAM" id="SSF52283">
    <property type="entry name" value="Formate/glycerate dehydrogenase catalytic domain-like"/>
    <property type="match status" value="1"/>
</dbReference>
<dbReference type="InterPro" id="IPR050418">
    <property type="entry name" value="D-iso_2-hydroxyacid_DH_PdxB"/>
</dbReference>
<comment type="similarity">
    <text evidence="1 4">Belongs to the D-isomer specific 2-hydroxyacid dehydrogenase family.</text>
</comment>
<dbReference type="InterPro" id="IPR006140">
    <property type="entry name" value="D-isomer_DH_NAD-bd"/>
</dbReference>
<keyword evidence="2 4" id="KW-0560">Oxidoreductase</keyword>
<proteinExistence type="inferred from homology"/>
<evidence type="ECO:0000256" key="1">
    <source>
        <dbReference type="ARBA" id="ARBA00005854"/>
    </source>
</evidence>
<evidence type="ECO:0000259" key="6">
    <source>
        <dbReference type="Pfam" id="PF02826"/>
    </source>
</evidence>
<dbReference type="InterPro" id="IPR006139">
    <property type="entry name" value="D-isomer_2_OHA_DH_cat_dom"/>
</dbReference>
<comment type="caution">
    <text evidence="7">The sequence shown here is derived from an EMBL/GenBank/DDBJ whole genome shotgun (WGS) entry which is preliminary data.</text>
</comment>
<feature type="domain" description="D-isomer specific 2-hydroxyacid dehydrogenase NAD-binding" evidence="6">
    <location>
        <begin position="108"/>
        <end position="290"/>
    </location>
</feature>
<dbReference type="EMBL" id="WFKQ01000001">
    <property type="protein sequence ID" value="MUG31700.1"/>
    <property type="molecule type" value="Genomic_DNA"/>
</dbReference>
<dbReference type="InterPro" id="IPR029753">
    <property type="entry name" value="D-isomer_DH_CS"/>
</dbReference>
<dbReference type="GO" id="GO:0016616">
    <property type="term" value="F:oxidoreductase activity, acting on the CH-OH group of donors, NAD or NADP as acceptor"/>
    <property type="evidence" value="ECO:0007669"/>
    <property type="project" value="InterPro"/>
</dbReference>